<keyword evidence="1" id="KW-0175">Coiled coil</keyword>
<keyword evidence="3" id="KW-1185">Reference proteome</keyword>
<feature type="coiled-coil region" evidence="1">
    <location>
        <begin position="199"/>
        <end position="226"/>
    </location>
</feature>
<feature type="coiled-coil region" evidence="1">
    <location>
        <begin position="4"/>
        <end position="38"/>
    </location>
</feature>
<dbReference type="Proteomes" id="UP001170954">
    <property type="component" value="Unassembled WGS sequence"/>
</dbReference>
<dbReference type="EMBL" id="JACAGK010000006">
    <property type="protein sequence ID" value="MDM1047311.1"/>
    <property type="molecule type" value="Genomic_DNA"/>
</dbReference>
<evidence type="ECO:0000256" key="1">
    <source>
        <dbReference type="SAM" id="Coils"/>
    </source>
</evidence>
<reference evidence="2" key="1">
    <citation type="submission" date="2020-06" db="EMBL/GenBank/DDBJ databases">
        <authorList>
            <person name="Dong N."/>
        </authorList>
    </citation>
    <scope>NUCLEOTIDE SEQUENCE</scope>
    <source>
        <strain evidence="2">R1692</strain>
    </source>
</reference>
<comment type="caution">
    <text evidence="2">The sequence shown here is derived from an EMBL/GenBank/DDBJ whole genome shotgun (WGS) entry which is preliminary data.</text>
</comment>
<evidence type="ECO:0000313" key="3">
    <source>
        <dbReference type="Proteomes" id="UP001170954"/>
    </source>
</evidence>
<reference evidence="2" key="2">
    <citation type="journal article" date="2022" name="Sci. Total Environ.">
        <title>Prevalence, transmission, and molecular epidemiology of tet(X)-positive bacteria among humans, animals, and environmental niches in China: An epidemiological, and genomic-based study.</title>
        <authorList>
            <person name="Dong N."/>
            <person name="Zeng Y."/>
            <person name="Cai C."/>
            <person name="Sun C."/>
            <person name="Lu J."/>
            <person name="Liu C."/>
            <person name="Zhou H."/>
            <person name="Sun Q."/>
            <person name="Shu L."/>
            <person name="Wang H."/>
            <person name="Wang Y."/>
            <person name="Wang S."/>
            <person name="Wu C."/>
            <person name="Chan E.W."/>
            <person name="Chen G."/>
            <person name="Shen Z."/>
            <person name="Chen S."/>
            <person name="Zhang R."/>
        </authorList>
    </citation>
    <scope>NUCLEOTIDE SEQUENCE</scope>
    <source>
        <strain evidence="2">R1692</strain>
    </source>
</reference>
<sequence length="427" mass="48892">MNSIESKVLQYEKNKDRIAQLKRDLPALEEKWRMKKQEITDKINALVRERDALVGDMKVGARCSECNRWKTDLEKIGIDFEEHLGEVKGYAIPATTAELENVRKQYNEKIAIQKVQLQRIQNTDEFIQANLLETDKLTKNNVSLCEEVTKLSKNYETTVLQEAQNKQEVLIRKLCDVASDILIANDQIEINKARIFRYNDAFRAESEKVKNRIETETKELQEFKNQEIVANEKRIESKQYQMDTAAASKIEQSLALAKSLAAEIEDLKSKNRGLNLEISYLSEGLEKKIQDKTIEIKPQFDSNIAATNSSTQKANERIYLLKQQFESEINAATKTNTAFMNVIISETNRMVMASRKIECSVWNNTAGEATSNWNQVTPCIRNLTSTTQINPYCSKWNLISYLGKYKSFLASLPAEDLAHSKNALLNN</sequence>
<evidence type="ECO:0000313" key="2">
    <source>
        <dbReference type="EMBL" id="MDM1047311.1"/>
    </source>
</evidence>
<gene>
    <name evidence="2" type="ORF">HX018_03515</name>
</gene>
<feature type="coiled-coil region" evidence="1">
    <location>
        <begin position="250"/>
        <end position="277"/>
    </location>
</feature>
<accession>A0ABT7NJJ2</accession>
<name>A0ABT7NJJ2_9SPHI</name>
<protein>
    <submittedName>
        <fullName evidence="2">Uncharacterized protein</fullName>
    </submittedName>
</protein>
<proteinExistence type="predicted"/>
<organism evidence="2 3">
    <name type="scientific">Sphingobacterium hotanense</name>
    <dbReference type="NCBI Taxonomy" id="649196"/>
    <lineage>
        <taxon>Bacteria</taxon>
        <taxon>Pseudomonadati</taxon>
        <taxon>Bacteroidota</taxon>
        <taxon>Sphingobacteriia</taxon>
        <taxon>Sphingobacteriales</taxon>
        <taxon>Sphingobacteriaceae</taxon>
        <taxon>Sphingobacterium</taxon>
    </lineage>
</organism>